<feature type="repeat" description="WD" evidence="3">
    <location>
        <begin position="245"/>
        <end position="287"/>
    </location>
</feature>
<dbReference type="PANTHER" id="PTHR44019:SF8">
    <property type="entry name" value="POC1 CENTRIOLAR PROTEIN HOMOLOG"/>
    <property type="match status" value="1"/>
</dbReference>
<dbReference type="PANTHER" id="PTHR44019">
    <property type="entry name" value="WD REPEAT-CONTAINING PROTEIN 55"/>
    <property type="match status" value="1"/>
</dbReference>
<dbReference type="RefSeq" id="XP_041163746.1">
    <property type="nucleotide sequence ID" value="XM_041306003.1"/>
</dbReference>
<evidence type="ECO:0000256" key="3">
    <source>
        <dbReference type="PROSITE-ProRule" id="PRU00221"/>
    </source>
</evidence>
<dbReference type="PROSITE" id="PS00678">
    <property type="entry name" value="WD_REPEATS_1"/>
    <property type="match status" value="2"/>
</dbReference>
<evidence type="ECO:0000256" key="1">
    <source>
        <dbReference type="ARBA" id="ARBA00022574"/>
    </source>
</evidence>
<feature type="repeat" description="WD" evidence="3">
    <location>
        <begin position="106"/>
        <end position="149"/>
    </location>
</feature>
<dbReference type="Gene3D" id="2.130.10.10">
    <property type="entry name" value="YVTN repeat-like/Quinoprotein amine dehydrogenase"/>
    <property type="match status" value="2"/>
</dbReference>
<dbReference type="Proteomes" id="UP000719766">
    <property type="component" value="Unassembled WGS sequence"/>
</dbReference>
<gene>
    <name evidence="5" type="ORF">HD556DRAFT_1439738</name>
</gene>
<evidence type="ECO:0000313" key="5">
    <source>
        <dbReference type="EMBL" id="KAG1799347.1"/>
    </source>
</evidence>
<dbReference type="InterPro" id="IPR015943">
    <property type="entry name" value="WD40/YVTN_repeat-like_dom_sf"/>
</dbReference>
<dbReference type="EMBL" id="JABBWE010000011">
    <property type="protein sequence ID" value="KAG1799347.1"/>
    <property type="molecule type" value="Genomic_DNA"/>
</dbReference>
<accession>A0A9P7DNQ1</accession>
<dbReference type="AlphaFoldDB" id="A0A9P7DNQ1"/>
<organism evidence="5 6">
    <name type="scientific">Suillus plorans</name>
    <dbReference type="NCBI Taxonomy" id="116603"/>
    <lineage>
        <taxon>Eukaryota</taxon>
        <taxon>Fungi</taxon>
        <taxon>Dikarya</taxon>
        <taxon>Basidiomycota</taxon>
        <taxon>Agaricomycotina</taxon>
        <taxon>Agaricomycetes</taxon>
        <taxon>Agaricomycetidae</taxon>
        <taxon>Boletales</taxon>
        <taxon>Suillineae</taxon>
        <taxon>Suillaceae</taxon>
        <taxon>Suillus</taxon>
    </lineage>
</organism>
<proteinExistence type="predicted"/>
<keyword evidence="6" id="KW-1185">Reference proteome</keyword>
<dbReference type="GeneID" id="64599767"/>
<comment type="caution">
    <text evidence="5">The sequence shown here is derived from an EMBL/GenBank/DDBJ whole genome shotgun (WGS) entry which is preliminary data.</text>
</comment>
<evidence type="ECO:0000313" key="6">
    <source>
        <dbReference type="Proteomes" id="UP000719766"/>
    </source>
</evidence>
<dbReference type="OrthoDB" id="1367865at2759"/>
<dbReference type="InterPro" id="IPR050505">
    <property type="entry name" value="WDR55/POC1"/>
</dbReference>
<dbReference type="InterPro" id="IPR020472">
    <property type="entry name" value="WD40_PAC1"/>
</dbReference>
<dbReference type="SMART" id="SM00320">
    <property type="entry name" value="WD40"/>
    <property type="match status" value="7"/>
</dbReference>
<feature type="repeat" description="WD" evidence="3">
    <location>
        <begin position="288"/>
        <end position="321"/>
    </location>
</feature>
<dbReference type="InterPro" id="IPR001680">
    <property type="entry name" value="WD40_rpt"/>
</dbReference>
<dbReference type="PROSITE" id="PS50294">
    <property type="entry name" value="WD_REPEATS_REGION"/>
    <property type="match status" value="1"/>
</dbReference>
<feature type="repeat" description="WD" evidence="3">
    <location>
        <begin position="60"/>
        <end position="92"/>
    </location>
</feature>
<sequence>MSSRTNKLVPGKLVIKVNHDKQVLTIAFLFKDQHFIVCLHDGRLQVREAKTGKLLGDPWQNTEGSQICAIDVSPDGGRVATGSKDGKIGVWKWNGRTAKIIAESKKHSHGAAANCVCWSQHDGGAYIASGFDDGSVAVWPVSSGLKNPTSTDDTRLRHIHAISYSHDGTQLLVSGYDREISRLTINGKAQEIQLDEVIKICNNPNHVSSATWAMTTDGHAIVTGLTDGKITILELPEGQPSELEGPGHSDLVCAVALSLPNKRVLASASYDRTLLFWDLGTKRTICQPLQHSADVTCAAFATNGTLVATGTCDGEVYLWDVADFLSNAMPTDDANGRDGGTTARPSLNFDPNSPIPTRQREARQPLVPPSLDTPKSGKPRYGGDFFDDVRPAVVDGPIPSVSRRFSISRPIKVAASRMQQTLRVSRIQIERPLTNVYLGDIQEERQNHHGQHQVTSGIPLTTFEQQSGVTNELATRGAVLIRRTRLVNALLRMGCIPQYPEVD</sequence>
<dbReference type="InterPro" id="IPR019775">
    <property type="entry name" value="WD40_repeat_CS"/>
</dbReference>
<evidence type="ECO:0000256" key="4">
    <source>
        <dbReference type="SAM" id="MobiDB-lite"/>
    </source>
</evidence>
<dbReference type="PROSITE" id="PS50082">
    <property type="entry name" value="WD_REPEATS_2"/>
    <property type="match status" value="4"/>
</dbReference>
<dbReference type="Pfam" id="PF00400">
    <property type="entry name" value="WD40"/>
    <property type="match status" value="4"/>
</dbReference>
<keyword evidence="2" id="KW-0677">Repeat</keyword>
<dbReference type="SUPFAM" id="SSF50978">
    <property type="entry name" value="WD40 repeat-like"/>
    <property type="match status" value="1"/>
</dbReference>
<protein>
    <submittedName>
        <fullName evidence="5">WD40-repeat-containing domain protein</fullName>
    </submittedName>
</protein>
<dbReference type="InterPro" id="IPR036322">
    <property type="entry name" value="WD40_repeat_dom_sf"/>
</dbReference>
<feature type="region of interest" description="Disordered" evidence="4">
    <location>
        <begin position="332"/>
        <end position="380"/>
    </location>
</feature>
<keyword evidence="1 3" id="KW-0853">WD repeat</keyword>
<evidence type="ECO:0000256" key="2">
    <source>
        <dbReference type="ARBA" id="ARBA00022737"/>
    </source>
</evidence>
<dbReference type="PRINTS" id="PR00320">
    <property type="entry name" value="GPROTEINBRPT"/>
</dbReference>
<name>A0A9P7DNQ1_9AGAM</name>
<reference evidence="5" key="1">
    <citation type="journal article" date="2020" name="New Phytol.">
        <title>Comparative genomics reveals dynamic genome evolution in host specialist ectomycorrhizal fungi.</title>
        <authorList>
            <person name="Lofgren L.A."/>
            <person name="Nguyen N.H."/>
            <person name="Vilgalys R."/>
            <person name="Ruytinx J."/>
            <person name="Liao H.L."/>
            <person name="Branco S."/>
            <person name="Kuo A."/>
            <person name="LaButti K."/>
            <person name="Lipzen A."/>
            <person name="Andreopoulos W."/>
            <person name="Pangilinan J."/>
            <person name="Riley R."/>
            <person name="Hundley H."/>
            <person name="Na H."/>
            <person name="Barry K."/>
            <person name="Grigoriev I.V."/>
            <person name="Stajich J.E."/>
            <person name="Kennedy P.G."/>
        </authorList>
    </citation>
    <scope>NUCLEOTIDE SEQUENCE</scope>
    <source>
        <strain evidence="5">S12</strain>
    </source>
</reference>